<dbReference type="InterPro" id="IPR009057">
    <property type="entry name" value="Homeodomain-like_sf"/>
</dbReference>
<dbReference type="EMBL" id="LGFG01000026">
    <property type="protein sequence ID" value="KUK23412.1"/>
    <property type="molecule type" value="Genomic_DNA"/>
</dbReference>
<dbReference type="CDD" id="cd05013">
    <property type="entry name" value="SIS_RpiR"/>
    <property type="match status" value="1"/>
</dbReference>
<dbReference type="Proteomes" id="UP000058636">
    <property type="component" value="Unassembled WGS sequence"/>
</dbReference>
<dbReference type="InterPro" id="IPR046348">
    <property type="entry name" value="SIS_dom_sf"/>
</dbReference>
<dbReference type="PROSITE" id="PS51071">
    <property type="entry name" value="HTH_RPIR"/>
    <property type="match status" value="1"/>
</dbReference>
<dbReference type="GO" id="GO:0003677">
    <property type="term" value="F:DNA binding"/>
    <property type="evidence" value="ECO:0007669"/>
    <property type="project" value="UniProtKB-KW"/>
</dbReference>
<dbReference type="InterPro" id="IPR035472">
    <property type="entry name" value="RpiR-like_SIS"/>
</dbReference>
<accession>A0A101ER67</accession>
<sequence>MDVIQRIKEKYDEFTNAEKKIADTILSDPKGIIESSISDLSEKAGVKSEASVVKFYKKLGLNSFQQFKVLLAQSISRAPLEIVYEDVSSEDDTKTITEKIFKATVRAILDTLNWMDVDSIEKAVDLFKNAQRIIFIGFAASAAVAFDAFHKFTRIGKNCLFSNDEHIIATILATASPNDLLVAISHTGETISVVNFAKKAKEMKMPVVAITGNRKSTLAKYSNVVLATNTKETKIRTDAMTSRIVQLVILDTIYTLLAARDPRAIEILNRSRLAVSELKY</sequence>
<keyword evidence="2" id="KW-0238">DNA-binding</keyword>
<organism evidence="4 5">
    <name type="scientific">Thermotoga petrophila</name>
    <dbReference type="NCBI Taxonomy" id="93929"/>
    <lineage>
        <taxon>Bacteria</taxon>
        <taxon>Thermotogati</taxon>
        <taxon>Thermotogota</taxon>
        <taxon>Thermotogae</taxon>
        <taxon>Thermotogales</taxon>
        <taxon>Thermotogaceae</taxon>
        <taxon>Thermotoga</taxon>
    </lineage>
</organism>
<dbReference type="GO" id="GO:0003700">
    <property type="term" value="F:DNA-binding transcription factor activity"/>
    <property type="evidence" value="ECO:0007669"/>
    <property type="project" value="InterPro"/>
</dbReference>
<dbReference type="GO" id="GO:0097367">
    <property type="term" value="F:carbohydrate derivative binding"/>
    <property type="evidence" value="ECO:0007669"/>
    <property type="project" value="InterPro"/>
</dbReference>
<dbReference type="SUPFAM" id="SSF46689">
    <property type="entry name" value="Homeodomain-like"/>
    <property type="match status" value="1"/>
</dbReference>
<dbReference type="GO" id="GO:1901135">
    <property type="term" value="P:carbohydrate derivative metabolic process"/>
    <property type="evidence" value="ECO:0007669"/>
    <property type="project" value="InterPro"/>
</dbReference>
<dbReference type="InterPro" id="IPR001347">
    <property type="entry name" value="SIS_dom"/>
</dbReference>
<evidence type="ECO:0000313" key="5">
    <source>
        <dbReference type="Proteomes" id="UP000058636"/>
    </source>
</evidence>
<dbReference type="InterPro" id="IPR000281">
    <property type="entry name" value="HTH_RpiR"/>
</dbReference>
<reference evidence="4 5" key="1">
    <citation type="journal article" date="2015" name="MBio">
        <title>Genome-Resolved Metagenomic Analysis Reveals Roles for Candidate Phyla and Other Microbial Community Members in Biogeochemical Transformations in Oil Reservoirs.</title>
        <authorList>
            <person name="Hu P."/>
            <person name="Tom L."/>
            <person name="Singh A."/>
            <person name="Thomas B.C."/>
            <person name="Baker B.J."/>
            <person name="Piceno Y.M."/>
            <person name="Andersen G.L."/>
            <person name="Banfield J.F."/>
        </authorList>
    </citation>
    <scope>NUCLEOTIDE SEQUENCE [LARGE SCALE GENOMIC DNA]</scope>
    <source>
        <strain evidence="4">46_26</strain>
    </source>
</reference>
<proteinExistence type="predicted"/>
<keyword evidence="3" id="KW-0804">Transcription</keyword>
<dbReference type="AlphaFoldDB" id="A0A101ER67"/>
<dbReference type="Pfam" id="PF01380">
    <property type="entry name" value="SIS"/>
    <property type="match status" value="1"/>
</dbReference>
<gene>
    <name evidence="4" type="ORF">XD57_0492</name>
</gene>
<evidence type="ECO:0000256" key="3">
    <source>
        <dbReference type="ARBA" id="ARBA00023163"/>
    </source>
</evidence>
<comment type="caution">
    <text evidence="4">The sequence shown here is derived from an EMBL/GenBank/DDBJ whole genome shotgun (WGS) entry which is preliminary data.</text>
</comment>
<dbReference type="PANTHER" id="PTHR30514">
    <property type="entry name" value="GLUCOKINASE"/>
    <property type="match status" value="1"/>
</dbReference>
<dbReference type="InterPro" id="IPR036388">
    <property type="entry name" value="WH-like_DNA-bd_sf"/>
</dbReference>
<dbReference type="PROSITE" id="PS51464">
    <property type="entry name" value="SIS"/>
    <property type="match status" value="1"/>
</dbReference>
<dbReference type="PATRIC" id="fig|93930.3.peg.1336"/>
<evidence type="ECO:0000313" key="4">
    <source>
        <dbReference type="EMBL" id="KUK23412.1"/>
    </source>
</evidence>
<protein>
    <submittedName>
        <fullName evidence="4">Putative HTH-type transcriptional regulator</fullName>
    </submittedName>
</protein>
<dbReference type="Gene3D" id="1.10.10.10">
    <property type="entry name" value="Winged helix-like DNA-binding domain superfamily/Winged helix DNA-binding domain"/>
    <property type="match status" value="1"/>
</dbReference>
<evidence type="ECO:0000256" key="2">
    <source>
        <dbReference type="ARBA" id="ARBA00023125"/>
    </source>
</evidence>
<name>A0A101ER67_9THEM</name>
<keyword evidence="1" id="KW-0805">Transcription regulation</keyword>
<evidence type="ECO:0000256" key="1">
    <source>
        <dbReference type="ARBA" id="ARBA00023015"/>
    </source>
</evidence>
<dbReference type="OMA" id="FNAYHKF"/>
<dbReference type="PANTHER" id="PTHR30514:SF1">
    <property type="entry name" value="HTH-TYPE TRANSCRIPTIONAL REGULATOR HEXR-RELATED"/>
    <property type="match status" value="1"/>
</dbReference>
<dbReference type="Pfam" id="PF01418">
    <property type="entry name" value="HTH_6"/>
    <property type="match status" value="1"/>
</dbReference>
<dbReference type="Gene3D" id="3.40.50.10490">
    <property type="entry name" value="Glucose-6-phosphate isomerase like protein, domain 1"/>
    <property type="match status" value="1"/>
</dbReference>
<dbReference type="InterPro" id="IPR047640">
    <property type="entry name" value="RpiR-like"/>
</dbReference>
<dbReference type="SUPFAM" id="SSF53697">
    <property type="entry name" value="SIS domain"/>
    <property type="match status" value="1"/>
</dbReference>